<dbReference type="PANTHER" id="PTHR42865">
    <property type="entry name" value="PROTON/GLUTAMATE-ASPARTATE SYMPORTER"/>
    <property type="match status" value="1"/>
</dbReference>
<dbReference type="Gene3D" id="1.10.3860.10">
    <property type="entry name" value="Sodium:dicarboxylate symporter"/>
    <property type="match status" value="1"/>
</dbReference>
<organism evidence="8 9">
    <name type="scientific">Cyclotella atomus</name>
    <dbReference type="NCBI Taxonomy" id="382360"/>
    <lineage>
        <taxon>Eukaryota</taxon>
        <taxon>Sar</taxon>
        <taxon>Stramenopiles</taxon>
        <taxon>Ochrophyta</taxon>
        <taxon>Bacillariophyta</taxon>
        <taxon>Coscinodiscophyceae</taxon>
        <taxon>Thalassiosirophycidae</taxon>
        <taxon>Stephanodiscales</taxon>
        <taxon>Stephanodiscaceae</taxon>
        <taxon>Cyclotella</taxon>
    </lineage>
</organism>
<dbReference type="GO" id="GO:0005886">
    <property type="term" value="C:plasma membrane"/>
    <property type="evidence" value="ECO:0007669"/>
    <property type="project" value="UniProtKB-SubCell"/>
</dbReference>
<feature type="transmembrane region" description="Helical" evidence="7">
    <location>
        <begin position="425"/>
        <end position="448"/>
    </location>
</feature>
<feature type="transmembrane region" description="Helical" evidence="7">
    <location>
        <begin position="346"/>
        <end position="372"/>
    </location>
</feature>
<dbReference type="InterPro" id="IPR036458">
    <property type="entry name" value="Na:dicarbo_symporter_sf"/>
</dbReference>
<keyword evidence="2 7" id="KW-0813">Transport</keyword>
<keyword evidence="6 7" id="KW-0472">Membrane</keyword>
<dbReference type="PRINTS" id="PR00173">
    <property type="entry name" value="EDTRNSPORT"/>
</dbReference>
<evidence type="ECO:0000256" key="5">
    <source>
        <dbReference type="ARBA" id="ARBA00022989"/>
    </source>
</evidence>
<dbReference type="PANTHER" id="PTHR42865:SF7">
    <property type="entry name" value="PROTON_GLUTAMATE-ASPARTATE SYMPORTER"/>
    <property type="match status" value="1"/>
</dbReference>
<evidence type="ECO:0000256" key="1">
    <source>
        <dbReference type="ARBA" id="ARBA00004651"/>
    </source>
</evidence>
<keyword evidence="4 7" id="KW-0812">Transmembrane</keyword>
<name>A0ABD3NGT5_9STRA</name>
<comment type="subcellular location">
    <subcellularLocation>
        <location evidence="1">Cell membrane</location>
        <topology evidence="1">Multi-pass membrane protein</topology>
    </subcellularLocation>
    <subcellularLocation>
        <location evidence="7">Membrane</location>
        <topology evidence="7">Multi-pass membrane protein</topology>
    </subcellularLocation>
</comment>
<keyword evidence="5 7" id="KW-1133">Transmembrane helix</keyword>
<evidence type="ECO:0000256" key="3">
    <source>
        <dbReference type="ARBA" id="ARBA00022475"/>
    </source>
</evidence>
<proteinExistence type="inferred from homology"/>
<keyword evidence="3" id="KW-1003">Cell membrane</keyword>
<feature type="transmembrane region" description="Helical" evidence="7">
    <location>
        <begin position="460"/>
        <end position="484"/>
    </location>
</feature>
<dbReference type="InterPro" id="IPR001991">
    <property type="entry name" value="Na-dicarboxylate_symporter"/>
</dbReference>
<evidence type="ECO:0000313" key="8">
    <source>
        <dbReference type="EMBL" id="KAL3772185.1"/>
    </source>
</evidence>
<dbReference type="SUPFAM" id="SSF118215">
    <property type="entry name" value="Proton glutamate symport protein"/>
    <property type="match status" value="2"/>
</dbReference>
<protein>
    <recommendedName>
        <fullName evidence="7">Amino acid transporter</fullName>
    </recommendedName>
</protein>
<dbReference type="EMBL" id="JALLPJ020001272">
    <property type="protein sequence ID" value="KAL3772185.1"/>
    <property type="molecule type" value="Genomic_DNA"/>
</dbReference>
<dbReference type="AlphaFoldDB" id="A0ABD3NGT5"/>
<dbReference type="Proteomes" id="UP001530400">
    <property type="component" value="Unassembled WGS sequence"/>
</dbReference>
<feature type="transmembrane region" description="Helical" evidence="7">
    <location>
        <begin position="104"/>
        <end position="130"/>
    </location>
</feature>
<evidence type="ECO:0000313" key="9">
    <source>
        <dbReference type="Proteomes" id="UP001530400"/>
    </source>
</evidence>
<dbReference type="GO" id="GO:0015293">
    <property type="term" value="F:symporter activity"/>
    <property type="evidence" value="ECO:0007669"/>
    <property type="project" value="UniProtKB-UniRule"/>
</dbReference>
<feature type="transmembrane region" description="Helical" evidence="7">
    <location>
        <begin position="384"/>
        <end position="405"/>
    </location>
</feature>
<feature type="transmembrane region" description="Helical" evidence="7">
    <location>
        <begin position="306"/>
        <end position="334"/>
    </location>
</feature>
<reference evidence="8 9" key="1">
    <citation type="submission" date="2024-10" db="EMBL/GenBank/DDBJ databases">
        <title>Updated reference genomes for cyclostephanoid diatoms.</title>
        <authorList>
            <person name="Roberts W.R."/>
            <person name="Alverson A.J."/>
        </authorList>
    </citation>
    <scope>NUCLEOTIDE SEQUENCE [LARGE SCALE GENOMIC DNA]</scope>
    <source>
        <strain evidence="8 9">AJA010-31</strain>
    </source>
</reference>
<evidence type="ECO:0000256" key="7">
    <source>
        <dbReference type="RuleBase" id="RU361216"/>
    </source>
</evidence>
<evidence type="ECO:0000256" key="2">
    <source>
        <dbReference type="ARBA" id="ARBA00022448"/>
    </source>
</evidence>
<accession>A0ABD3NGT5</accession>
<evidence type="ECO:0000256" key="6">
    <source>
        <dbReference type="ARBA" id="ARBA00023136"/>
    </source>
</evidence>
<comment type="similarity">
    <text evidence="7">Belongs to the dicarboxylate/amino acid:cation symporter (DAACS) (TC 2.A.23) family.</text>
</comment>
<evidence type="ECO:0000256" key="4">
    <source>
        <dbReference type="ARBA" id="ARBA00022692"/>
    </source>
</evidence>
<feature type="transmembrane region" description="Helical" evidence="7">
    <location>
        <begin position="63"/>
        <end position="84"/>
    </location>
</feature>
<feature type="transmembrane region" description="Helical" evidence="7">
    <location>
        <begin position="142"/>
        <end position="163"/>
    </location>
</feature>
<dbReference type="Pfam" id="PF00375">
    <property type="entry name" value="SDF"/>
    <property type="match status" value="1"/>
</dbReference>
<sequence>MSTGLPPNPAPSDRHVPQYSSRLNNSLMSMDDTFAHDHHELSDEEQPKMCKSAFFRFYNSHQLGFVILGAVAGIGLGIGLSYWTPEDPQAKSTALLWIGLLGELFLRALKCVILPLIFSSITISVMDMLALGKAGKVVGHTIALYLLTTVCAAIIGVLSSLAFSGKYTELDGEGEPILSEVRLACSTDEHGDPTSFLTEMNDGSLMCAAGDPTSEALFLMQDVNGYYATSSAAKGITEMSLSESLYQGLFMNLIGPNMVGLFVDNNFLGVIILACAFGVALSRLAAHPPKGVKWNQILTVQVLEELMTICMMFVHWVIWCAPLCIFSLVSVAIGGQSDLGTVLQTIGWLFASFIVGILCQFFIVYCGLYYYFRRSNPFDYFKHIIEAMTLAFACASSAATLPVTLECVHNTGKVPPGVANFVLPLGATVNMDGSAIWTINACIALAYLNGITPTAANYIVLAIISTLGTIGAAPVPAAGIVLILTCYETTFGSAGEVPYGFGFIIAIDWLTDRFITMFNVLGDTVVAALVSRDIEGDIGIDVDGKVDLGKADPEVVVKADPENEKTERAMNTCKIEDHAGEEDLKKSAMSA</sequence>
<comment type="caution">
    <text evidence="8">The sequence shown here is derived from an EMBL/GenBank/DDBJ whole genome shotgun (WGS) entry which is preliminary data.</text>
</comment>
<feature type="transmembrane region" description="Helical" evidence="7">
    <location>
        <begin position="267"/>
        <end position="286"/>
    </location>
</feature>
<keyword evidence="9" id="KW-1185">Reference proteome</keyword>
<gene>
    <name evidence="8" type="ORF">ACHAWO_012123</name>
</gene>
<keyword evidence="7" id="KW-0769">Symport</keyword>